<dbReference type="InterPro" id="IPR045152">
    <property type="entry name" value="EDC4-like"/>
</dbReference>
<feature type="domain" description="Enhancer of mRNA-decapping protein 4 C-terminal" evidence="9">
    <location>
        <begin position="773"/>
        <end position="893"/>
    </location>
</feature>
<feature type="coiled-coil region" evidence="6">
    <location>
        <begin position="499"/>
        <end position="526"/>
    </location>
</feature>
<dbReference type="PANTHER" id="PTHR15598:SF5">
    <property type="entry name" value="ENHANCER OF MRNA-DECAPPING PROTEIN 4"/>
    <property type="match status" value="1"/>
</dbReference>
<dbReference type="GO" id="GO:0000932">
    <property type="term" value="C:P-body"/>
    <property type="evidence" value="ECO:0007669"/>
    <property type="project" value="TreeGrafter"/>
</dbReference>
<feature type="compositionally biased region" description="Low complexity" evidence="7">
    <location>
        <begin position="384"/>
        <end position="394"/>
    </location>
</feature>
<protein>
    <submittedName>
        <fullName evidence="10">Uncharacterized protein</fullName>
    </submittedName>
</protein>
<dbReference type="Proteomes" id="UP000008743">
    <property type="component" value="Unassembled WGS sequence"/>
</dbReference>
<evidence type="ECO:0000259" key="8">
    <source>
        <dbReference type="Pfam" id="PF16529"/>
    </source>
</evidence>
<dbReference type="eggNOG" id="KOG1916">
    <property type="taxonomic scope" value="Eukaryota"/>
</dbReference>
<dbReference type="InterPro" id="IPR044938">
    <property type="entry name" value="EDC4_C_sf"/>
</dbReference>
<dbReference type="InterPro" id="IPR015943">
    <property type="entry name" value="WD40/YVTN_repeat-like_dom_sf"/>
</dbReference>
<evidence type="ECO:0000256" key="1">
    <source>
        <dbReference type="ARBA" id="ARBA00004496"/>
    </source>
</evidence>
<dbReference type="EMBL" id="KE346364">
    <property type="protein sequence ID" value="KJE92739.1"/>
    <property type="molecule type" value="Genomic_DNA"/>
</dbReference>
<gene>
    <name evidence="10" type="ORF">CAOG_003649</name>
</gene>
<dbReference type="RefSeq" id="XP_004363377.2">
    <property type="nucleotide sequence ID" value="XM_004363320.2"/>
</dbReference>
<evidence type="ECO:0000256" key="6">
    <source>
        <dbReference type="SAM" id="Coils"/>
    </source>
</evidence>
<dbReference type="InterPro" id="IPR049404">
    <property type="entry name" value="EDC4_C"/>
</dbReference>
<dbReference type="Gene3D" id="2.130.10.10">
    <property type="entry name" value="YVTN repeat-like/Quinoprotein amine dehydrogenase"/>
    <property type="match status" value="1"/>
</dbReference>
<dbReference type="PhylomeDB" id="A0A0D2X2K9"/>
<evidence type="ECO:0000313" key="11">
    <source>
        <dbReference type="Proteomes" id="UP000008743"/>
    </source>
</evidence>
<evidence type="ECO:0000256" key="3">
    <source>
        <dbReference type="ARBA" id="ARBA00022574"/>
    </source>
</evidence>
<evidence type="ECO:0000256" key="4">
    <source>
        <dbReference type="ARBA" id="ARBA00022737"/>
    </source>
</evidence>
<evidence type="ECO:0000313" key="10">
    <source>
        <dbReference type="EMBL" id="KJE92739.1"/>
    </source>
</evidence>
<dbReference type="OrthoDB" id="21128at2759"/>
<evidence type="ECO:0000256" key="7">
    <source>
        <dbReference type="SAM" id="MobiDB-lite"/>
    </source>
</evidence>
<evidence type="ECO:0000256" key="2">
    <source>
        <dbReference type="ARBA" id="ARBA00022490"/>
    </source>
</evidence>
<dbReference type="InterPro" id="IPR011047">
    <property type="entry name" value="Quinoprotein_ADH-like_sf"/>
</dbReference>
<dbReference type="Pfam" id="PF16529">
    <property type="entry name" value="Ge1_WD40"/>
    <property type="match status" value="1"/>
</dbReference>
<dbReference type="SUPFAM" id="SSF50998">
    <property type="entry name" value="Quinoprotein alcohol dehydrogenase-like"/>
    <property type="match status" value="1"/>
</dbReference>
<comment type="subcellular location">
    <subcellularLocation>
        <location evidence="1">Cytoplasm</location>
    </subcellularLocation>
</comment>
<dbReference type="GO" id="GO:0031087">
    <property type="term" value="P:deadenylation-independent decapping of nuclear-transcribed mRNA"/>
    <property type="evidence" value="ECO:0007669"/>
    <property type="project" value="InterPro"/>
</dbReference>
<keyword evidence="5 6" id="KW-0175">Coiled coil</keyword>
<organism evidence="10 11">
    <name type="scientific">Capsaspora owczarzaki (strain ATCC 30864)</name>
    <dbReference type="NCBI Taxonomy" id="595528"/>
    <lineage>
        <taxon>Eukaryota</taxon>
        <taxon>Filasterea</taxon>
        <taxon>Capsaspora</taxon>
    </lineage>
</organism>
<dbReference type="Pfam" id="PF21289">
    <property type="entry name" value="EDC4_C"/>
    <property type="match status" value="1"/>
</dbReference>
<sequence>MAFASSGSAASGLPDLESSGRRHVLASIDRDGTVVVSRISFAADGNLVVTSILHVPTDNVIKSFPRHRLAWSPASIAHPGLCLVVAYGSLCTLWKVDDILAANNGNPVQATRAQLQPNWVTFIRSDQKQQLINDLAFSADGTVLLTCGGESVQFWRTETGQLLHDWAPHGKQTVLSVLPMGNGTNSVDQLAHTQAQMMPLLVTASSLNHEIKLWRSRDLQLLQTLRFDSPPATTTGVPLGLQLALDPTFCFVSTGLLLVADQHRKSLYALGLAATGSHGSPALSYRFSTLTEFHLTDALISFIVARSAVTFDVTSPQEMNVHFDFQLIVKDPKVIQQLAVRYRPVSRPHATAIRALKASAPLPSSAAPVQHPPASTTPPSLEHSAAPSPVAAAATASGAAGPTAAVSAPHNVGGDGKLPAWLTTSSGATASSSLPASLTDSTERGLNLSGANTVRPTRQPNGAGTGKGFATGSAVAAPVSEALLHQMRDEIHQSQEHTLNLVQQLIAQQQKQAEKDREDAAQLAAQTTIRAISSEFQKLIVPLVQQTVSASVKQTVTELVPSIAAQAANLVAESATTTALANKPLAENVAKLIASSLRNPIQEAFRSTFQQNVIPALDRALQQTMQQVNATFDQGTRDYLQQLYALDGAKTGAALNSQQLQAFAVSIQQSVQQASAECQRSTTAAVDVSLARVQKDLREIVVSRKSDRKERSDRSSSSANQSSAALSASSLDGAAASAMQQQGATPLPASASATALAPAPAATSDKERLWQHIAELVAAQEFDKAFSEALGATDLAVLMRLCSGIPVATIFGQSPVPLSPAILLSLVQQLSFDLSRDIETKISYLQPAVLALDSSNSMVQRHAPVVLKSANRKLKEWLVLPQSATSSLSASIKLMVMLIERLLERCEAPGAEGNARPL</sequence>
<keyword evidence="2" id="KW-0963">Cytoplasm</keyword>
<dbReference type="STRING" id="595528.A0A0D2X2K9"/>
<keyword evidence="4" id="KW-0677">Repeat</keyword>
<dbReference type="Gene3D" id="1.10.220.100">
    <property type="entry name" value="conserved c-terminal region of ge- 1"/>
    <property type="match status" value="1"/>
</dbReference>
<dbReference type="InterPro" id="IPR032401">
    <property type="entry name" value="EDC4_WD40"/>
</dbReference>
<feature type="compositionally biased region" description="Polar residues" evidence="7">
    <location>
        <begin position="449"/>
        <end position="462"/>
    </location>
</feature>
<keyword evidence="3" id="KW-0853">WD repeat</keyword>
<keyword evidence="11" id="KW-1185">Reference proteome</keyword>
<accession>A0A0D2X2K9</accession>
<feature type="region of interest" description="Disordered" evidence="7">
    <location>
        <begin position="704"/>
        <end position="723"/>
    </location>
</feature>
<name>A0A0D2X2K9_CAPO3</name>
<evidence type="ECO:0000256" key="5">
    <source>
        <dbReference type="ARBA" id="ARBA00023054"/>
    </source>
</evidence>
<evidence type="ECO:0000259" key="9">
    <source>
        <dbReference type="Pfam" id="PF21289"/>
    </source>
</evidence>
<dbReference type="InParanoid" id="A0A0D2X2K9"/>
<feature type="compositionally biased region" description="Basic and acidic residues" evidence="7">
    <location>
        <begin position="704"/>
        <end position="714"/>
    </location>
</feature>
<feature type="region of interest" description="Disordered" evidence="7">
    <location>
        <begin position="361"/>
        <end position="394"/>
    </location>
</feature>
<feature type="domain" description="Enhancer of mRNA-decapping protein 4 WD40 repeat region" evidence="8">
    <location>
        <begin position="22"/>
        <end position="274"/>
    </location>
</feature>
<dbReference type="PANTHER" id="PTHR15598">
    <property type="entry name" value="ENHANCER OF MRNA-DECAPPING PROTEIN 4"/>
    <property type="match status" value="1"/>
</dbReference>
<feature type="compositionally biased region" description="Low complexity" evidence="7">
    <location>
        <begin position="427"/>
        <end position="440"/>
    </location>
</feature>
<proteinExistence type="predicted"/>
<feature type="region of interest" description="Disordered" evidence="7">
    <location>
        <begin position="427"/>
        <end position="470"/>
    </location>
</feature>
<dbReference type="AlphaFoldDB" id="A0A0D2X2K9"/>
<reference evidence="11" key="1">
    <citation type="submission" date="2011-02" db="EMBL/GenBank/DDBJ databases">
        <title>The Genome Sequence of Capsaspora owczarzaki ATCC 30864.</title>
        <authorList>
            <person name="Russ C."/>
            <person name="Cuomo C."/>
            <person name="Burger G."/>
            <person name="Gray M.W."/>
            <person name="Holland P.W.H."/>
            <person name="King N."/>
            <person name="Lang F.B.F."/>
            <person name="Roger A.J."/>
            <person name="Ruiz-Trillo I."/>
            <person name="Young S.K."/>
            <person name="Zeng Q."/>
            <person name="Gargeya S."/>
            <person name="Alvarado L."/>
            <person name="Berlin A."/>
            <person name="Chapman S.B."/>
            <person name="Chen Z."/>
            <person name="Freedman E."/>
            <person name="Gellesch M."/>
            <person name="Goldberg J."/>
            <person name="Griggs A."/>
            <person name="Gujja S."/>
            <person name="Heilman E."/>
            <person name="Heiman D."/>
            <person name="Howarth C."/>
            <person name="Mehta T."/>
            <person name="Neiman D."/>
            <person name="Pearson M."/>
            <person name="Roberts A."/>
            <person name="Saif S."/>
            <person name="Shea T."/>
            <person name="Shenoy N."/>
            <person name="Sisk P."/>
            <person name="Stolte C."/>
            <person name="Sykes S."/>
            <person name="White J."/>
            <person name="Yandava C."/>
            <person name="Haas B."/>
            <person name="Nusbaum C."/>
            <person name="Birren B."/>
        </authorList>
    </citation>
    <scope>NUCLEOTIDE SEQUENCE</scope>
    <source>
        <strain evidence="11">ATCC 30864</strain>
    </source>
</reference>